<dbReference type="EMBL" id="PDCK01000043">
    <property type="protein sequence ID" value="PRQ29656.1"/>
    <property type="molecule type" value="Genomic_DNA"/>
</dbReference>
<dbReference type="Proteomes" id="UP000238479">
    <property type="component" value="Chromosome 5"/>
</dbReference>
<sequence length="49" mass="5396">MAYRFYNLVWVIISSHSNTLRPLPVLQCCTTTSSKTSAQSPPSSKPPTV</sequence>
<dbReference type="AlphaFoldDB" id="A0A2P6Q650"/>
<evidence type="ECO:0000313" key="1">
    <source>
        <dbReference type="EMBL" id="PRQ29656.1"/>
    </source>
</evidence>
<evidence type="ECO:0000313" key="2">
    <source>
        <dbReference type="Proteomes" id="UP000238479"/>
    </source>
</evidence>
<name>A0A2P6Q650_ROSCH</name>
<protein>
    <submittedName>
        <fullName evidence="1">Uncharacterized protein</fullName>
    </submittedName>
</protein>
<reference evidence="1 2" key="1">
    <citation type="journal article" date="2018" name="Nat. Genet.">
        <title>The Rosa genome provides new insights in the design of modern roses.</title>
        <authorList>
            <person name="Bendahmane M."/>
        </authorList>
    </citation>
    <scope>NUCLEOTIDE SEQUENCE [LARGE SCALE GENOMIC DNA]</scope>
    <source>
        <strain evidence="2">cv. Old Blush</strain>
    </source>
</reference>
<dbReference type="Gramene" id="PRQ29656">
    <property type="protein sequence ID" value="PRQ29656"/>
    <property type="gene ID" value="RchiOBHm_Chr5g0016161"/>
</dbReference>
<organism evidence="1 2">
    <name type="scientific">Rosa chinensis</name>
    <name type="common">China rose</name>
    <dbReference type="NCBI Taxonomy" id="74649"/>
    <lineage>
        <taxon>Eukaryota</taxon>
        <taxon>Viridiplantae</taxon>
        <taxon>Streptophyta</taxon>
        <taxon>Embryophyta</taxon>
        <taxon>Tracheophyta</taxon>
        <taxon>Spermatophyta</taxon>
        <taxon>Magnoliopsida</taxon>
        <taxon>eudicotyledons</taxon>
        <taxon>Gunneridae</taxon>
        <taxon>Pentapetalae</taxon>
        <taxon>rosids</taxon>
        <taxon>fabids</taxon>
        <taxon>Rosales</taxon>
        <taxon>Rosaceae</taxon>
        <taxon>Rosoideae</taxon>
        <taxon>Rosoideae incertae sedis</taxon>
        <taxon>Rosa</taxon>
    </lineage>
</organism>
<accession>A0A2P6Q650</accession>
<gene>
    <name evidence="1" type="ORF">RchiOBHm_Chr5g0016161</name>
</gene>
<keyword evidence="2" id="KW-1185">Reference proteome</keyword>
<comment type="caution">
    <text evidence="1">The sequence shown here is derived from an EMBL/GenBank/DDBJ whole genome shotgun (WGS) entry which is preliminary data.</text>
</comment>
<proteinExistence type="predicted"/>